<dbReference type="Proteomes" id="UP000009080">
    <property type="component" value="Chromosome"/>
</dbReference>
<dbReference type="KEGG" id="ttu:TERTU_2760"/>
<keyword evidence="2" id="KW-1185">Reference proteome</keyword>
<dbReference type="OrthoDB" id="6384861at2"/>
<evidence type="ECO:0000313" key="2">
    <source>
        <dbReference type="Proteomes" id="UP000009080"/>
    </source>
</evidence>
<name>C5BMK8_TERTT</name>
<dbReference type="InterPro" id="IPR025488">
    <property type="entry name" value="DUF4380"/>
</dbReference>
<dbReference type="EMBL" id="CP001614">
    <property type="protein sequence ID" value="ACR13423.1"/>
    <property type="molecule type" value="Genomic_DNA"/>
</dbReference>
<protein>
    <submittedName>
        <fullName evidence="1">Uncharacterized protein</fullName>
    </submittedName>
</protein>
<dbReference type="Pfam" id="PF14315">
    <property type="entry name" value="DUF4380"/>
    <property type="match status" value="1"/>
</dbReference>
<dbReference type="RefSeq" id="WP_015819537.1">
    <property type="nucleotide sequence ID" value="NC_012997.1"/>
</dbReference>
<gene>
    <name evidence="1" type="ordered locus">TERTU_2760</name>
</gene>
<evidence type="ECO:0000313" key="1">
    <source>
        <dbReference type="EMBL" id="ACR13423.1"/>
    </source>
</evidence>
<proteinExistence type="predicted"/>
<reference evidence="1 2" key="1">
    <citation type="journal article" date="2009" name="PLoS ONE">
        <title>The complete genome of Teredinibacter turnerae T7901: an intracellular endosymbiont of marine wood-boring bivalves (shipworms).</title>
        <authorList>
            <person name="Yang J.C."/>
            <person name="Madupu R."/>
            <person name="Durkin A.S."/>
            <person name="Ekborg N.A."/>
            <person name="Pedamallu C.S."/>
            <person name="Hostetler J.B."/>
            <person name="Radune D."/>
            <person name="Toms B.S."/>
            <person name="Henrissat B."/>
            <person name="Coutinho P.M."/>
            <person name="Schwarz S."/>
            <person name="Field L."/>
            <person name="Trindade-Silva A.E."/>
            <person name="Soares C.A.G."/>
            <person name="Elshahawi S."/>
            <person name="Hanora A."/>
            <person name="Schmidt E.W."/>
            <person name="Haygood M.G."/>
            <person name="Posfai J."/>
            <person name="Benner J."/>
            <person name="Madinger C."/>
            <person name="Nove J."/>
            <person name="Anton B."/>
            <person name="Chaudhary K."/>
            <person name="Foster J."/>
            <person name="Holman A."/>
            <person name="Kumar S."/>
            <person name="Lessard P.A."/>
            <person name="Luyten Y.A."/>
            <person name="Slatko B."/>
            <person name="Wood N."/>
            <person name="Wu B."/>
            <person name="Teplitski M."/>
            <person name="Mougous J.D."/>
            <person name="Ward N."/>
            <person name="Eisen J.A."/>
            <person name="Badger J.H."/>
            <person name="Distel D.L."/>
        </authorList>
    </citation>
    <scope>NUCLEOTIDE SEQUENCE [LARGE SCALE GENOMIC DNA]</scope>
    <source>
        <strain evidence="2">ATCC 39867 / T7901</strain>
    </source>
</reference>
<dbReference type="eggNOG" id="ENOG50302TD">
    <property type="taxonomic scope" value="Bacteria"/>
</dbReference>
<organism evidence="1 2">
    <name type="scientific">Teredinibacter turnerae (strain ATCC 39867 / T7901)</name>
    <dbReference type="NCBI Taxonomy" id="377629"/>
    <lineage>
        <taxon>Bacteria</taxon>
        <taxon>Pseudomonadati</taxon>
        <taxon>Pseudomonadota</taxon>
        <taxon>Gammaproteobacteria</taxon>
        <taxon>Cellvibrionales</taxon>
        <taxon>Cellvibrionaceae</taxon>
        <taxon>Teredinibacter</taxon>
    </lineage>
</organism>
<dbReference type="HOGENOM" id="CLU_075265_0_0_6"/>
<accession>C5BMK8</accession>
<dbReference type="STRING" id="377629.TERTU_2760"/>
<dbReference type="AlphaFoldDB" id="C5BMK8"/>
<sequence>MDSNQRSVQTFSMKTGASTLTVSENGGRITHFSANAKNILVDAGIQTGSTFWPSPQSLWQWPPPVELDEAPYELVEHSPERICLRSPVESQLGIQVTKVFSPIANGFNVAYVIANVLGDIVSMAPWEISRVSGGLSFYRAATPPEAHSTCDAVFAEGCYWYEYKVDGLTGIPKLFANNSAGWLAYVEGNQLLVKTFPTITPEEVAPGEGEVEIYGHADVNNPYVEIEQQGPFRAIMPGMRLIWAVDWRIFELPEGVSAALGSRDLVEFVESEVLREALQAI</sequence>